<name>A0A6A3LXQ6_9STRA</name>
<dbReference type="Proteomes" id="UP000460718">
    <property type="component" value="Unassembled WGS sequence"/>
</dbReference>
<feature type="transmembrane region" description="Helical" evidence="1">
    <location>
        <begin position="69"/>
        <end position="88"/>
    </location>
</feature>
<keyword evidence="1" id="KW-0812">Transmembrane</keyword>
<sequence length="133" mass="15232">MASDENDTNYWKMSVSKVEVNPQENGPSRRSIRSSMLSRDKAYIVRDNQTRMFQGLATRSKRKFTKWQLFNIVNRLVVIAAACQYIYISMLATWRTVEVLRSMPNPTQVFGVFTASLIADYTGDGLIRDSPLV</sequence>
<dbReference type="EMBL" id="QXFW01000203">
    <property type="protein sequence ID" value="KAE9020713.1"/>
    <property type="molecule type" value="Genomic_DNA"/>
</dbReference>
<gene>
    <name evidence="2" type="ORF">PF011_g5273</name>
</gene>
<comment type="caution">
    <text evidence="2">The sequence shown here is derived from an EMBL/GenBank/DDBJ whole genome shotgun (WGS) entry which is preliminary data.</text>
</comment>
<keyword evidence="1" id="KW-1133">Transmembrane helix</keyword>
<organism evidence="2 3">
    <name type="scientific">Phytophthora fragariae</name>
    <dbReference type="NCBI Taxonomy" id="53985"/>
    <lineage>
        <taxon>Eukaryota</taxon>
        <taxon>Sar</taxon>
        <taxon>Stramenopiles</taxon>
        <taxon>Oomycota</taxon>
        <taxon>Peronosporomycetes</taxon>
        <taxon>Peronosporales</taxon>
        <taxon>Peronosporaceae</taxon>
        <taxon>Phytophthora</taxon>
    </lineage>
</organism>
<reference evidence="2 3" key="1">
    <citation type="submission" date="2018-09" db="EMBL/GenBank/DDBJ databases">
        <title>Genomic investigation of the strawberry pathogen Phytophthora fragariae indicates pathogenicity is determined by transcriptional variation in three key races.</title>
        <authorList>
            <person name="Adams T.M."/>
            <person name="Armitage A.D."/>
            <person name="Sobczyk M.K."/>
            <person name="Bates H.J."/>
            <person name="Dunwell J.M."/>
            <person name="Nellist C.F."/>
            <person name="Harrison R.J."/>
        </authorList>
    </citation>
    <scope>NUCLEOTIDE SEQUENCE [LARGE SCALE GENOMIC DNA]</scope>
    <source>
        <strain evidence="2 3">SCRP245</strain>
    </source>
</reference>
<evidence type="ECO:0000313" key="3">
    <source>
        <dbReference type="Proteomes" id="UP000460718"/>
    </source>
</evidence>
<keyword evidence="1" id="KW-0472">Membrane</keyword>
<accession>A0A6A3LXQ6</accession>
<evidence type="ECO:0000256" key="1">
    <source>
        <dbReference type="SAM" id="Phobius"/>
    </source>
</evidence>
<evidence type="ECO:0000313" key="2">
    <source>
        <dbReference type="EMBL" id="KAE9020713.1"/>
    </source>
</evidence>
<protein>
    <submittedName>
        <fullName evidence="2">Uncharacterized protein</fullName>
    </submittedName>
</protein>
<proteinExistence type="predicted"/>
<dbReference type="AlphaFoldDB" id="A0A6A3LXQ6"/>